<sequence>MVEPQAYFVKNLSLPGYYFLWKMKQQVVIAEFVVFAIKLLVVESVELFVNKLLRD</sequence>
<keyword evidence="1" id="KW-0472">Membrane</keyword>
<reference evidence="2 3" key="1">
    <citation type="submission" date="2016-01" db="EMBL/GenBank/DDBJ databases">
        <authorList>
            <person name="Oliw E.H."/>
        </authorList>
    </citation>
    <scope>NUCLEOTIDE SEQUENCE [LARGE SCALE GENOMIC DNA]</scope>
    <source>
        <strain evidence="2 3">CMW7705B</strain>
    </source>
</reference>
<comment type="caution">
    <text evidence="2">The sequence shown here is derived from an EMBL/GenBank/DDBJ whole genome shotgun (WGS) entry which is preliminary data.</text>
</comment>
<keyword evidence="1" id="KW-0812">Transmembrane</keyword>
<keyword evidence="1" id="KW-1133">Transmembrane helix</keyword>
<dbReference type="Proteomes" id="UP000070065">
    <property type="component" value="Unassembled WGS sequence"/>
</dbReference>
<name>A0A133RXA5_STRMT</name>
<proteinExistence type="predicted"/>
<dbReference type="PATRIC" id="fig|28037.231.peg.1293"/>
<gene>
    <name evidence="2" type="ORF">HMPREF3228_01303</name>
</gene>
<evidence type="ECO:0000256" key="1">
    <source>
        <dbReference type="SAM" id="Phobius"/>
    </source>
</evidence>
<dbReference type="EMBL" id="LRQR01000077">
    <property type="protein sequence ID" value="KXA59990.1"/>
    <property type="molecule type" value="Genomic_DNA"/>
</dbReference>
<organism evidence="2 3">
    <name type="scientific">Streptococcus mitis</name>
    <dbReference type="NCBI Taxonomy" id="28037"/>
    <lineage>
        <taxon>Bacteria</taxon>
        <taxon>Bacillati</taxon>
        <taxon>Bacillota</taxon>
        <taxon>Bacilli</taxon>
        <taxon>Lactobacillales</taxon>
        <taxon>Streptococcaceae</taxon>
        <taxon>Streptococcus</taxon>
        <taxon>Streptococcus mitis group</taxon>
    </lineage>
</organism>
<dbReference type="AlphaFoldDB" id="A0A133RXA5"/>
<accession>A0A133RXA5</accession>
<evidence type="ECO:0000313" key="3">
    <source>
        <dbReference type="Proteomes" id="UP000070065"/>
    </source>
</evidence>
<evidence type="ECO:0000313" key="2">
    <source>
        <dbReference type="EMBL" id="KXA59990.1"/>
    </source>
</evidence>
<protein>
    <submittedName>
        <fullName evidence="2">Uncharacterized protein</fullName>
    </submittedName>
</protein>
<feature type="transmembrane region" description="Helical" evidence="1">
    <location>
        <begin position="27"/>
        <end position="49"/>
    </location>
</feature>